<evidence type="ECO:0000313" key="4">
    <source>
        <dbReference type="EMBL" id="AMD86118.1"/>
    </source>
</evidence>
<accession>A0AAX2H1D7</accession>
<evidence type="ECO:0000256" key="1">
    <source>
        <dbReference type="SAM" id="MobiDB-lite"/>
    </source>
</evidence>
<dbReference type="KEGG" id="chg:AXF12_11740"/>
<proteinExistence type="predicted"/>
<evidence type="ECO:0000259" key="2">
    <source>
        <dbReference type="Pfam" id="PF20103"/>
    </source>
</evidence>
<dbReference type="RefSeq" id="WP_066431549.1">
    <property type="nucleotide sequence ID" value="NZ_FOVX01000022.1"/>
</dbReference>
<feature type="domain" description="DUF7824" evidence="3">
    <location>
        <begin position="291"/>
        <end position="462"/>
    </location>
</feature>
<keyword evidence="6" id="KW-1185">Reference proteome</keyword>
<dbReference type="Pfam" id="PF25148">
    <property type="entry name" value="DUF7824"/>
    <property type="match status" value="1"/>
</dbReference>
<organism evidence="5 7">
    <name type="scientific">Capnocytophaga haemolytica</name>
    <dbReference type="NCBI Taxonomy" id="45243"/>
    <lineage>
        <taxon>Bacteria</taxon>
        <taxon>Pseudomonadati</taxon>
        <taxon>Bacteroidota</taxon>
        <taxon>Flavobacteriia</taxon>
        <taxon>Flavobacteriales</taxon>
        <taxon>Flavobacteriaceae</taxon>
        <taxon>Capnocytophaga</taxon>
    </lineage>
</organism>
<evidence type="ECO:0000313" key="6">
    <source>
        <dbReference type="Proteomes" id="UP000065822"/>
    </source>
</evidence>
<evidence type="ECO:0000259" key="3">
    <source>
        <dbReference type="Pfam" id="PF25148"/>
    </source>
</evidence>
<gene>
    <name evidence="4" type="ORF">AXF12_11740</name>
    <name evidence="5" type="ORF">SAMEA44541418_01795</name>
</gene>
<sequence length="473" mass="53637">MGALAYNEELFLNAFVTEGRFYLHPELLKPLIANEEFAEKILENLYKYGAEININAKHLKAQFKEAVANGFAFDRQLLPHLFESLLNPWKRDSLGFFAWWIQLMQPTRAELLASQQTLFALLTLGNARLTNFAMPYIAEIADEADFDRNGFVSNFPLHFTLEKVAKAQLLGVKLLKPQTSDLKPHLTAKELAVLLIQPDEKLQVAVAELLVEFYGDEGLSEIVQPYELYLKSKAKAVFSEKSTVKSEKRTAHPNGISNEQNSFSNKEQSVGNGAQPLWGKEVAAPQTSDPTPQTWNNLLFLIGDCLREKSPETVEVFLEGLLRLQGELPADYAKQLKPYLQQLDKFFSMSVLHFLRCFCKAWTEESYKLSPTSKSYEITLLPLWEKGRLMLNRLQDKCALPLLSTPTYKPFWVSAEALADKLLAYEAAGIHPNISDLIVACNRLLFREVSKEVKEKVERLRGGMQRRCGTISV</sequence>
<dbReference type="InterPro" id="IPR056726">
    <property type="entry name" value="DUF7824"/>
</dbReference>
<name>A0AAX2H1D7_9FLAO</name>
<protein>
    <submittedName>
        <fullName evidence="5">Uncharacterized protein</fullName>
    </submittedName>
</protein>
<dbReference type="EMBL" id="LT906449">
    <property type="protein sequence ID" value="SNV13866.1"/>
    <property type="molecule type" value="Genomic_DNA"/>
</dbReference>
<dbReference type="AlphaFoldDB" id="A0AAX2H1D7"/>
<feature type="compositionally biased region" description="Polar residues" evidence="1">
    <location>
        <begin position="255"/>
        <end position="272"/>
    </location>
</feature>
<evidence type="ECO:0000313" key="7">
    <source>
        <dbReference type="Proteomes" id="UP000215539"/>
    </source>
</evidence>
<dbReference type="Pfam" id="PF20103">
    <property type="entry name" value="DUF6493"/>
    <property type="match status" value="1"/>
</dbReference>
<feature type="domain" description="DUF6493" evidence="2">
    <location>
        <begin position="36"/>
        <end position="155"/>
    </location>
</feature>
<evidence type="ECO:0000313" key="5">
    <source>
        <dbReference type="EMBL" id="SNV13866.1"/>
    </source>
</evidence>
<dbReference type="Proteomes" id="UP000215539">
    <property type="component" value="Chromosome 1"/>
</dbReference>
<dbReference type="InterPro" id="IPR045472">
    <property type="entry name" value="DUF6493"/>
</dbReference>
<reference evidence="5 7" key="2">
    <citation type="submission" date="2017-06" db="EMBL/GenBank/DDBJ databases">
        <authorList>
            <consortium name="Pathogen Informatics"/>
        </authorList>
    </citation>
    <scope>NUCLEOTIDE SEQUENCE [LARGE SCALE GENOMIC DNA]</scope>
    <source>
        <strain evidence="5 7">NCTC12947</strain>
    </source>
</reference>
<dbReference type="EMBL" id="CP014227">
    <property type="protein sequence ID" value="AMD86118.1"/>
    <property type="molecule type" value="Genomic_DNA"/>
</dbReference>
<dbReference type="Proteomes" id="UP000065822">
    <property type="component" value="Chromosome"/>
</dbReference>
<feature type="region of interest" description="Disordered" evidence="1">
    <location>
        <begin position="247"/>
        <end position="272"/>
    </location>
</feature>
<reference evidence="4 6" key="1">
    <citation type="submission" date="2016-02" db="EMBL/GenBank/DDBJ databases">
        <authorList>
            <person name="Holder M.E."/>
            <person name="Ajami N.J."/>
            <person name="Petrosino J.F."/>
        </authorList>
    </citation>
    <scope>NUCLEOTIDE SEQUENCE [LARGE SCALE GENOMIC DNA]</scope>
    <source>
        <strain evidence="4 6">CCUG 32990</strain>
    </source>
</reference>